<sequence>MKKEIFQSGFFKSIGNKFVIAFILFAVWIIFFDENSIVAHVKSKRQLNELKQQKEYYQERIVSDRQKLEDLNKGKKELEKFAREQYHMSKPDEDVFIVIEEE</sequence>
<keyword evidence="2" id="KW-1133">Transmembrane helix</keyword>
<reference evidence="3 4" key="1">
    <citation type="submission" date="2020-02" db="EMBL/GenBank/DDBJ databases">
        <title>Genome sequencing for Draconibacterium sp. strain M1.</title>
        <authorList>
            <person name="Park S.-J."/>
        </authorList>
    </citation>
    <scope>NUCLEOTIDE SEQUENCE [LARGE SCALE GENOMIC DNA]</scope>
    <source>
        <strain evidence="3 4">M1</strain>
    </source>
</reference>
<keyword evidence="2" id="KW-0812">Transmembrane</keyword>
<evidence type="ECO:0000256" key="1">
    <source>
        <dbReference type="SAM" id="Coils"/>
    </source>
</evidence>
<dbReference type="KEGG" id="drc:G0Q07_12935"/>
<evidence type="ECO:0000256" key="2">
    <source>
        <dbReference type="SAM" id="Phobius"/>
    </source>
</evidence>
<keyword evidence="4" id="KW-1185">Reference proteome</keyword>
<gene>
    <name evidence="3" type="ORF">G0Q07_12935</name>
</gene>
<proteinExistence type="predicted"/>
<keyword evidence="2" id="KW-0472">Membrane</keyword>
<evidence type="ECO:0000313" key="4">
    <source>
        <dbReference type="Proteomes" id="UP000474630"/>
    </source>
</evidence>
<dbReference type="EMBL" id="CP048409">
    <property type="protein sequence ID" value="QIA08563.1"/>
    <property type="molecule type" value="Genomic_DNA"/>
</dbReference>
<keyword evidence="1" id="KW-0175">Coiled coil</keyword>
<dbReference type="Proteomes" id="UP000474630">
    <property type="component" value="Chromosome"/>
</dbReference>
<protein>
    <submittedName>
        <fullName evidence="3">Septum formation initiator family protein</fullName>
    </submittedName>
</protein>
<dbReference type="RefSeq" id="WP_163346589.1">
    <property type="nucleotide sequence ID" value="NZ_CP048409.1"/>
</dbReference>
<name>A0A6C0RGB4_9BACT</name>
<evidence type="ECO:0000313" key="3">
    <source>
        <dbReference type="EMBL" id="QIA08563.1"/>
    </source>
</evidence>
<feature type="transmembrane region" description="Helical" evidence="2">
    <location>
        <begin position="18"/>
        <end position="41"/>
    </location>
</feature>
<accession>A0A6C0RGB4</accession>
<dbReference type="Pfam" id="PF04977">
    <property type="entry name" value="DivIC"/>
    <property type="match status" value="1"/>
</dbReference>
<organism evidence="3 4">
    <name type="scientific">Draconibacterium halophilum</name>
    <dbReference type="NCBI Taxonomy" id="2706887"/>
    <lineage>
        <taxon>Bacteria</taxon>
        <taxon>Pseudomonadati</taxon>
        <taxon>Bacteroidota</taxon>
        <taxon>Bacteroidia</taxon>
        <taxon>Marinilabiliales</taxon>
        <taxon>Prolixibacteraceae</taxon>
        <taxon>Draconibacterium</taxon>
    </lineage>
</organism>
<feature type="coiled-coil region" evidence="1">
    <location>
        <begin position="40"/>
        <end position="67"/>
    </location>
</feature>
<dbReference type="InterPro" id="IPR007060">
    <property type="entry name" value="FtsL/DivIC"/>
</dbReference>
<dbReference type="AlphaFoldDB" id="A0A6C0RGB4"/>